<protein>
    <recommendedName>
        <fullName evidence="3">Antitoxin SocA-like Panacea domain-containing protein</fullName>
    </recommendedName>
</protein>
<evidence type="ECO:0000313" key="1">
    <source>
        <dbReference type="EMBL" id="MFD2234162.1"/>
    </source>
</evidence>
<reference evidence="2" key="1">
    <citation type="journal article" date="2019" name="Int. J. Syst. Evol. Microbiol.">
        <title>The Global Catalogue of Microorganisms (GCM) 10K type strain sequencing project: providing services to taxonomists for standard genome sequencing and annotation.</title>
        <authorList>
            <consortium name="The Broad Institute Genomics Platform"/>
            <consortium name="The Broad Institute Genome Sequencing Center for Infectious Disease"/>
            <person name="Wu L."/>
            <person name="Ma J."/>
        </authorList>
    </citation>
    <scope>NUCLEOTIDE SEQUENCE [LARGE SCALE GENOMIC DNA]</scope>
    <source>
        <strain evidence="2">KCTC 15012</strain>
    </source>
</reference>
<sequence length="185" mass="20862">MATIAVKSCLDVVFRLTDQALNDREYLQPQKLHRLLFLSQAYFAVAYGGRKLMPATFVTDSFGPIEPTIFHMFAYGRPHMIEPNPLPDQVTRFLDGIWRRFGRFTAERLTQKVAEHGLVALAMAKGLYVEIPFEEMVTFYTAETQARQGGAVEALDQVVRPRVLRSQTGKAVAVSSWAPKALKKD</sequence>
<name>A0ABW5CCQ4_9PROT</name>
<dbReference type="Proteomes" id="UP001597296">
    <property type="component" value="Unassembled WGS sequence"/>
</dbReference>
<organism evidence="1 2">
    <name type="scientific">Phaeospirillum tilakii</name>
    <dbReference type="NCBI Taxonomy" id="741673"/>
    <lineage>
        <taxon>Bacteria</taxon>
        <taxon>Pseudomonadati</taxon>
        <taxon>Pseudomonadota</taxon>
        <taxon>Alphaproteobacteria</taxon>
        <taxon>Rhodospirillales</taxon>
        <taxon>Rhodospirillaceae</taxon>
        <taxon>Phaeospirillum</taxon>
    </lineage>
</organism>
<evidence type="ECO:0008006" key="3">
    <source>
        <dbReference type="Google" id="ProtNLM"/>
    </source>
</evidence>
<comment type="caution">
    <text evidence="1">The sequence shown here is derived from an EMBL/GenBank/DDBJ whole genome shotgun (WGS) entry which is preliminary data.</text>
</comment>
<keyword evidence="2" id="KW-1185">Reference proteome</keyword>
<proteinExistence type="predicted"/>
<gene>
    <name evidence="1" type="ORF">ACFSNB_10115</name>
</gene>
<dbReference type="RefSeq" id="WP_377316106.1">
    <property type="nucleotide sequence ID" value="NZ_JBHUIY010000017.1"/>
</dbReference>
<dbReference type="EMBL" id="JBHUIY010000017">
    <property type="protein sequence ID" value="MFD2234162.1"/>
    <property type="molecule type" value="Genomic_DNA"/>
</dbReference>
<accession>A0ABW5CCQ4</accession>
<evidence type="ECO:0000313" key="2">
    <source>
        <dbReference type="Proteomes" id="UP001597296"/>
    </source>
</evidence>